<keyword evidence="4 9" id="KW-0521">NADP</keyword>
<keyword evidence="9" id="KW-0460">Magnesium</keyword>
<evidence type="ECO:0000259" key="12">
    <source>
        <dbReference type="Pfam" id="PF08436"/>
    </source>
</evidence>
<dbReference type="UniPathway" id="UPA00056">
    <property type="reaction ID" value="UER00092"/>
</dbReference>
<evidence type="ECO:0000259" key="13">
    <source>
        <dbReference type="Pfam" id="PF13288"/>
    </source>
</evidence>
<name>A0A7X3LXP2_9HYPH</name>
<comment type="similarity">
    <text evidence="2 9">Belongs to the DXR family.</text>
</comment>
<dbReference type="AlphaFoldDB" id="A0A7X3LXP2"/>
<dbReference type="Pfam" id="PF02670">
    <property type="entry name" value="DXP_reductoisom"/>
    <property type="match status" value="1"/>
</dbReference>
<feature type="binding site" evidence="9">
    <location>
        <position position="177"/>
    </location>
    <ligand>
        <name>1-deoxy-D-xylulose 5-phosphate</name>
        <dbReference type="ChEBI" id="CHEBI:57792"/>
    </ligand>
</feature>
<accession>A0A7X3LXP2</accession>
<keyword evidence="5 9" id="KW-0560">Oxidoreductase</keyword>
<comment type="catalytic activity">
    <reaction evidence="8">
        <text>2-C-methyl-D-erythritol 4-phosphate + NADP(+) = 1-deoxy-D-xylulose 5-phosphate + NADPH + H(+)</text>
        <dbReference type="Rhea" id="RHEA:13717"/>
        <dbReference type="ChEBI" id="CHEBI:15378"/>
        <dbReference type="ChEBI" id="CHEBI:57783"/>
        <dbReference type="ChEBI" id="CHEBI:57792"/>
        <dbReference type="ChEBI" id="CHEBI:58262"/>
        <dbReference type="ChEBI" id="CHEBI:58349"/>
        <dbReference type="EC" id="1.1.1.267"/>
    </reaction>
    <physiologicalReaction direction="right-to-left" evidence="8">
        <dbReference type="Rhea" id="RHEA:13719"/>
    </physiologicalReaction>
</comment>
<keyword evidence="3 9" id="KW-0479">Metal-binding</keyword>
<evidence type="ECO:0000256" key="3">
    <source>
        <dbReference type="ARBA" id="ARBA00022723"/>
    </source>
</evidence>
<dbReference type="InterPro" id="IPR036169">
    <property type="entry name" value="DXPR_C_sf"/>
</dbReference>
<dbReference type="PANTHER" id="PTHR30525">
    <property type="entry name" value="1-DEOXY-D-XYLULOSE 5-PHOSPHATE REDUCTOISOMERASE"/>
    <property type="match status" value="1"/>
</dbReference>
<dbReference type="PANTHER" id="PTHR30525:SF0">
    <property type="entry name" value="1-DEOXY-D-XYLULOSE 5-PHOSPHATE REDUCTOISOMERASE, CHLOROPLASTIC"/>
    <property type="match status" value="1"/>
</dbReference>
<keyword evidence="14" id="KW-0413">Isomerase</keyword>
<dbReference type="GO" id="GO:0051484">
    <property type="term" value="P:isopentenyl diphosphate biosynthetic process, methylerythritol 4-phosphate pathway involved in terpenoid biosynthetic process"/>
    <property type="evidence" value="ECO:0007669"/>
    <property type="project" value="UniProtKB-ARBA"/>
</dbReference>
<feature type="binding site" evidence="9">
    <location>
        <position position="246"/>
    </location>
    <ligand>
        <name>1-deoxy-D-xylulose 5-phosphate</name>
        <dbReference type="ChEBI" id="CHEBI:57792"/>
    </ligand>
</feature>
<dbReference type="SUPFAM" id="SSF69055">
    <property type="entry name" value="1-deoxy-D-xylulose-5-phosphate reductoisomerase, C-terminal domain"/>
    <property type="match status" value="1"/>
</dbReference>
<evidence type="ECO:0000256" key="2">
    <source>
        <dbReference type="ARBA" id="ARBA00006825"/>
    </source>
</evidence>
<comment type="caution">
    <text evidence="14">The sequence shown here is derived from an EMBL/GenBank/DDBJ whole genome shotgun (WGS) entry which is preliminary data.</text>
</comment>
<feature type="binding site" evidence="9">
    <location>
        <position position="66"/>
    </location>
    <ligand>
        <name>NADPH</name>
        <dbReference type="ChEBI" id="CHEBI:57783"/>
    </ligand>
</feature>
<evidence type="ECO:0000256" key="4">
    <source>
        <dbReference type="ARBA" id="ARBA00022857"/>
    </source>
</evidence>
<dbReference type="SUPFAM" id="SSF51735">
    <property type="entry name" value="NAD(P)-binding Rossmann-fold domains"/>
    <property type="match status" value="1"/>
</dbReference>
<evidence type="ECO:0000256" key="10">
    <source>
        <dbReference type="SAM" id="MobiDB-lite"/>
    </source>
</evidence>
<dbReference type="SUPFAM" id="SSF55347">
    <property type="entry name" value="Glyceraldehyde-3-phosphate dehydrogenase-like, C-terminal domain"/>
    <property type="match status" value="1"/>
</dbReference>
<dbReference type="GO" id="GO:0016853">
    <property type="term" value="F:isomerase activity"/>
    <property type="evidence" value="ECO:0007669"/>
    <property type="project" value="UniProtKB-KW"/>
</dbReference>
<dbReference type="Gene3D" id="1.10.1740.10">
    <property type="match status" value="1"/>
</dbReference>
<keyword evidence="15" id="KW-1185">Reference proteome</keyword>
<evidence type="ECO:0000256" key="8">
    <source>
        <dbReference type="ARBA" id="ARBA00048543"/>
    </source>
</evidence>
<feature type="binding site" evidence="9">
    <location>
        <position position="41"/>
    </location>
    <ligand>
        <name>NADPH</name>
        <dbReference type="ChEBI" id="CHEBI:57783"/>
    </ligand>
</feature>
<evidence type="ECO:0000313" key="15">
    <source>
        <dbReference type="Proteomes" id="UP000433101"/>
    </source>
</evidence>
<dbReference type="EMBL" id="WUMV01000009">
    <property type="protein sequence ID" value="MXN67017.1"/>
    <property type="molecule type" value="Genomic_DNA"/>
</dbReference>
<dbReference type="NCBIfam" id="TIGR00243">
    <property type="entry name" value="Dxr"/>
    <property type="match status" value="1"/>
</dbReference>
<feature type="binding site" evidence="9">
    <location>
        <position position="176"/>
    </location>
    <ligand>
        <name>1-deoxy-D-xylulose 5-phosphate</name>
        <dbReference type="ChEBI" id="CHEBI:57792"/>
    </ligand>
</feature>
<feature type="binding site" evidence="9">
    <location>
        <position position="65"/>
    </location>
    <ligand>
        <name>NADPH</name>
        <dbReference type="ChEBI" id="CHEBI:57783"/>
    </ligand>
</feature>
<feature type="binding site" evidence="9">
    <location>
        <position position="242"/>
    </location>
    <ligand>
        <name>1-deoxy-D-xylulose 5-phosphate</name>
        <dbReference type="ChEBI" id="CHEBI:57792"/>
    </ligand>
</feature>
<dbReference type="GO" id="GO:0030145">
    <property type="term" value="F:manganese ion binding"/>
    <property type="evidence" value="ECO:0007669"/>
    <property type="project" value="TreeGrafter"/>
</dbReference>
<comment type="cofactor">
    <cofactor evidence="9">
        <name>Mg(2+)</name>
        <dbReference type="ChEBI" id="CHEBI:18420"/>
    </cofactor>
    <cofactor evidence="9">
        <name>Mn(2+)</name>
        <dbReference type="ChEBI" id="CHEBI:29035"/>
    </cofactor>
</comment>
<keyword evidence="7 9" id="KW-0414">Isoprene biosynthesis</keyword>
<comment type="function">
    <text evidence="9">Catalyzes the NADPH-dependent rearrangement and reduction of 1-deoxy-D-xylulose-5-phosphate (DXP) to 2-C-methyl-D-erythritol 4-phosphate (MEP).</text>
</comment>
<dbReference type="NCBIfam" id="NF009114">
    <property type="entry name" value="PRK12464.1"/>
    <property type="match status" value="1"/>
</dbReference>
<dbReference type="Gene3D" id="3.40.50.720">
    <property type="entry name" value="NAD(P)-binding Rossmann-like Domain"/>
    <property type="match status" value="1"/>
</dbReference>
<dbReference type="Pfam" id="PF08436">
    <property type="entry name" value="DXP_redisom_C"/>
    <property type="match status" value="1"/>
</dbReference>
<feature type="binding site" evidence="9">
    <location>
        <position position="38"/>
    </location>
    <ligand>
        <name>NADPH</name>
        <dbReference type="ChEBI" id="CHEBI:57783"/>
    </ligand>
</feature>
<comment type="caution">
    <text evidence="9">Lacks conserved residue(s) required for the propagation of feature annotation.</text>
</comment>
<feature type="binding site" evidence="9">
    <location>
        <position position="149"/>
    </location>
    <ligand>
        <name>NADPH</name>
        <dbReference type="ChEBI" id="CHEBI:57783"/>
    </ligand>
</feature>
<feature type="binding site" evidence="9">
    <location>
        <position position="224"/>
    </location>
    <ligand>
        <name>1-deoxy-D-xylulose 5-phosphate</name>
        <dbReference type="ChEBI" id="CHEBI:57792"/>
    </ligand>
</feature>
<dbReference type="Proteomes" id="UP000433101">
    <property type="component" value="Unassembled WGS sequence"/>
</dbReference>
<evidence type="ECO:0000256" key="1">
    <source>
        <dbReference type="ARBA" id="ARBA00005094"/>
    </source>
</evidence>
<comment type="pathway">
    <text evidence="1 9">Isoprenoid biosynthesis; isopentenyl diphosphate biosynthesis via DXP pathway; isopentenyl diphosphate from 1-deoxy-D-xylulose 5-phosphate: step 1/6.</text>
</comment>
<dbReference type="FunFam" id="3.40.50.720:FF:000045">
    <property type="entry name" value="1-deoxy-D-xylulose 5-phosphate reductoisomerase"/>
    <property type="match status" value="1"/>
</dbReference>
<dbReference type="GO" id="GO:0070402">
    <property type="term" value="F:NADPH binding"/>
    <property type="evidence" value="ECO:0007669"/>
    <property type="project" value="InterPro"/>
</dbReference>
<evidence type="ECO:0000256" key="7">
    <source>
        <dbReference type="ARBA" id="ARBA00023229"/>
    </source>
</evidence>
<feature type="binding site" evidence="9">
    <location>
        <position position="243"/>
    </location>
    <ligand>
        <name>1-deoxy-D-xylulose 5-phosphate</name>
        <dbReference type="ChEBI" id="CHEBI:57792"/>
    </ligand>
</feature>
<dbReference type="RefSeq" id="WP_160777261.1">
    <property type="nucleotide sequence ID" value="NZ_WUMV01000009.1"/>
</dbReference>
<protein>
    <recommendedName>
        <fullName evidence="9">1-deoxy-D-xylulose 5-phosphate reductoisomerase</fullName>
        <shortName evidence="9">DXP reductoisomerase</shortName>
        <ecNumber evidence="9">1.1.1.267</ecNumber>
    </recommendedName>
    <alternativeName>
        <fullName evidence="9">1-deoxyxylulose-5-phosphate reductoisomerase</fullName>
    </alternativeName>
    <alternativeName>
        <fullName evidence="9">2-C-methyl-D-erythritol 4-phosphate synthase</fullName>
    </alternativeName>
</protein>
<feature type="domain" description="1-deoxy-D-xylulose 5-phosphate reductoisomerase N-terminal" evidence="11">
    <location>
        <begin position="32"/>
        <end position="157"/>
    </location>
</feature>
<feature type="binding site" evidence="9">
    <location>
        <position position="201"/>
    </location>
    <ligand>
        <name>1-deoxy-D-xylulose 5-phosphate</name>
        <dbReference type="ChEBI" id="CHEBI:57792"/>
    </ligand>
</feature>
<feature type="binding site" evidence="9">
    <location>
        <position position="230"/>
    </location>
    <ligand>
        <name>NADPH</name>
        <dbReference type="ChEBI" id="CHEBI:57783"/>
    </ligand>
</feature>
<evidence type="ECO:0000256" key="6">
    <source>
        <dbReference type="ARBA" id="ARBA00023211"/>
    </source>
</evidence>
<feature type="binding site" evidence="9">
    <location>
        <position position="40"/>
    </location>
    <ligand>
        <name>NADPH</name>
        <dbReference type="ChEBI" id="CHEBI:57783"/>
    </ligand>
</feature>
<evidence type="ECO:0000259" key="11">
    <source>
        <dbReference type="Pfam" id="PF02670"/>
    </source>
</evidence>
<feature type="binding site" evidence="9">
    <location>
        <position position="39"/>
    </location>
    <ligand>
        <name>NADPH</name>
        <dbReference type="ChEBI" id="CHEBI:57783"/>
    </ligand>
</feature>
<feature type="binding site" evidence="9">
    <location>
        <position position="237"/>
    </location>
    <ligand>
        <name>1-deoxy-D-xylulose 5-phosphate</name>
        <dbReference type="ChEBI" id="CHEBI:57792"/>
    </ligand>
</feature>
<dbReference type="HAMAP" id="MF_00183">
    <property type="entry name" value="DXP_reductoisom"/>
    <property type="match status" value="1"/>
</dbReference>
<dbReference type="InterPro" id="IPR026877">
    <property type="entry name" value="DXPR_C"/>
</dbReference>
<evidence type="ECO:0000313" key="14">
    <source>
        <dbReference type="EMBL" id="MXN67017.1"/>
    </source>
</evidence>
<proteinExistence type="inferred from homology"/>
<dbReference type="InterPro" id="IPR036291">
    <property type="entry name" value="NAD(P)-bd_dom_sf"/>
</dbReference>
<dbReference type="InterPro" id="IPR013512">
    <property type="entry name" value="DXP_reductoisomerase_N"/>
</dbReference>
<feature type="domain" description="1-deoxy-D-xylulose 5-phosphate reductoisomerase C-terminal" evidence="12">
    <location>
        <begin position="171"/>
        <end position="254"/>
    </location>
</feature>
<feature type="binding site" evidence="9">
    <location>
        <position position="246"/>
    </location>
    <ligand>
        <name>Mn(2+)</name>
        <dbReference type="ChEBI" id="CHEBI:29035"/>
    </ligand>
</feature>
<feature type="binding site" evidence="9">
    <location>
        <position position="175"/>
    </location>
    <ligand>
        <name>Mn(2+)</name>
        <dbReference type="ChEBI" id="CHEBI:29035"/>
    </ligand>
</feature>
<evidence type="ECO:0000256" key="9">
    <source>
        <dbReference type="HAMAP-Rule" id="MF_00183"/>
    </source>
</evidence>
<sequence length="414" mass="43712">MAHEHGNSLKLAVPRKVGAQAAPKQKHGQLRLSILGATGSIGQSTLDIITHNPERFAVAAVTANRNAHGLADAAIRVGAERAVLADAEGYGLLKDLLAGTGIGVAAGPEAVEEAATCDAGMVVAAIVGAAGLAPTLAAVKKGRAIALANKECLVCAGSLFMEMADRHGATILPVDSEHNAIFQVLEARNAEQVEKVILTASGGPFRDKTLEEMRSVSPEEALKHPNWDMGQRISIDSATMMNKGFEVIEAHHLYGLPAERLEVLVHPQSAVHGLVQYRDGSLLAQMGTPDMRTPIAHCLAWPERIPVATQRLDLAALGSLTFEKPDGLRFPALPLAYRALETGMAATAALNAADEVAVDAFLRRRIGFLDITAIVERTIETLERAGDLSGCGSIFDVMNVDGAARRLAEGFSRS</sequence>
<keyword evidence="6 9" id="KW-0464">Manganese</keyword>
<feature type="binding site" evidence="9">
    <location>
        <position position="151"/>
    </location>
    <ligand>
        <name>NADPH</name>
        <dbReference type="ChEBI" id="CHEBI:57783"/>
    </ligand>
</feature>
<dbReference type="InterPro" id="IPR013644">
    <property type="entry name" value="DXP_reductoisomerase_C"/>
</dbReference>
<feature type="binding site" evidence="9">
    <location>
        <position position="177"/>
    </location>
    <ligand>
        <name>Mn(2+)</name>
        <dbReference type="ChEBI" id="CHEBI:29035"/>
    </ligand>
</feature>
<reference evidence="14 15" key="1">
    <citation type="submission" date="2019-12" db="EMBL/GenBank/DDBJ databases">
        <authorList>
            <person name="Li M."/>
        </authorList>
    </citation>
    <scope>NUCLEOTIDE SEQUENCE [LARGE SCALE GENOMIC DNA]</scope>
    <source>
        <strain evidence="14 15">GBMRC 2046</strain>
    </source>
</reference>
<evidence type="ECO:0000256" key="5">
    <source>
        <dbReference type="ARBA" id="ARBA00023002"/>
    </source>
</evidence>
<dbReference type="PIRSF" id="PIRSF006205">
    <property type="entry name" value="Dxp_reductismrs"/>
    <property type="match status" value="1"/>
</dbReference>
<dbReference type="EC" id="1.1.1.267" evidence="9"/>
<organism evidence="14 15">
    <name type="scientific">Stappia sediminis</name>
    <dbReference type="NCBI Taxonomy" id="2692190"/>
    <lineage>
        <taxon>Bacteria</taxon>
        <taxon>Pseudomonadati</taxon>
        <taxon>Pseudomonadota</taxon>
        <taxon>Alphaproteobacteria</taxon>
        <taxon>Hyphomicrobiales</taxon>
        <taxon>Stappiaceae</taxon>
        <taxon>Stappia</taxon>
    </lineage>
</organism>
<feature type="binding site" evidence="9">
    <location>
        <position position="150"/>
    </location>
    <ligand>
        <name>1-deoxy-D-xylulose 5-phosphate</name>
        <dbReference type="ChEBI" id="CHEBI:57792"/>
    </ligand>
</feature>
<feature type="domain" description="DXP reductoisomerase C-terminal" evidence="13">
    <location>
        <begin position="286"/>
        <end position="406"/>
    </location>
</feature>
<feature type="region of interest" description="Disordered" evidence="10">
    <location>
        <begin position="1"/>
        <end position="24"/>
    </location>
</feature>
<dbReference type="Pfam" id="PF13288">
    <property type="entry name" value="DXPR_C"/>
    <property type="match status" value="1"/>
</dbReference>
<gene>
    <name evidence="9" type="primary">dxr</name>
    <name evidence="14" type="ORF">GR183_19055</name>
</gene>
<dbReference type="GO" id="GO:0030604">
    <property type="term" value="F:1-deoxy-D-xylulose-5-phosphate reductoisomerase activity"/>
    <property type="evidence" value="ECO:0007669"/>
    <property type="project" value="UniProtKB-UniRule"/>
</dbReference>
<dbReference type="InterPro" id="IPR003821">
    <property type="entry name" value="DXP_reductoisomerase"/>
</dbReference>